<protein>
    <submittedName>
        <fullName evidence="2">Transglutaminase-like putative cysteine protease</fullName>
    </submittedName>
</protein>
<dbReference type="InterPro" id="IPR038765">
    <property type="entry name" value="Papain-like_cys_pep_sf"/>
</dbReference>
<proteinExistence type="predicted"/>
<dbReference type="Gene3D" id="3.10.620.30">
    <property type="match status" value="1"/>
</dbReference>
<dbReference type="SMART" id="SM00460">
    <property type="entry name" value="TGc"/>
    <property type="match status" value="1"/>
</dbReference>
<keyword evidence="3" id="KW-1185">Reference proteome</keyword>
<evidence type="ECO:0000313" key="2">
    <source>
        <dbReference type="EMBL" id="MDQ0467354.1"/>
    </source>
</evidence>
<comment type="caution">
    <text evidence="2">The sequence shown here is derived from an EMBL/GenBank/DDBJ whole genome shotgun (WGS) entry which is preliminary data.</text>
</comment>
<accession>A0ABU0J206</accession>
<dbReference type="Pfam" id="PF08379">
    <property type="entry name" value="Bact_transglu_N"/>
    <property type="match status" value="1"/>
</dbReference>
<dbReference type="PANTHER" id="PTHR33490:SF7">
    <property type="entry name" value="BLR2979 PROTEIN"/>
    <property type="match status" value="1"/>
</dbReference>
<dbReference type="Pfam" id="PF01841">
    <property type="entry name" value="Transglut_core"/>
    <property type="match status" value="1"/>
</dbReference>
<dbReference type="InterPro" id="IPR002931">
    <property type="entry name" value="Transglutaminase-like"/>
</dbReference>
<organism evidence="2 3">
    <name type="scientific">Labrys wisconsinensis</name>
    <dbReference type="NCBI Taxonomy" id="425677"/>
    <lineage>
        <taxon>Bacteria</taxon>
        <taxon>Pseudomonadati</taxon>
        <taxon>Pseudomonadota</taxon>
        <taxon>Alphaproteobacteria</taxon>
        <taxon>Hyphomicrobiales</taxon>
        <taxon>Xanthobacteraceae</taxon>
        <taxon>Labrys</taxon>
    </lineage>
</organism>
<dbReference type="InterPro" id="IPR013589">
    <property type="entry name" value="Bac_transglu_N"/>
</dbReference>
<gene>
    <name evidence="2" type="ORF">QO011_000349</name>
</gene>
<feature type="domain" description="Transglutaminase-like" evidence="1">
    <location>
        <begin position="176"/>
        <end position="246"/>
    </location>
</feature>
<dbReference type="PANTHER" id="PTHR33490">
    <property type="entry name" value="BLR5614 PROTEIN-RELATED"/>
    <property type="match status" value="1"/>
</dbReference>
<dbReference type="EMBL" id="JAUSVX010000001">
    <property type="protein sequence ID" value="MDQ0467354.1"/>
    <property type="molecule type" value="Genomic_DNA"/>
</dbReference>
<name>A0ABU0J206_9HYPH</name>
<dbReference type="RefSeq" id="WP_307266834.1">
    <property type="nucleotide sequence ID" value="NZ_JAUSVX010000001.1"/>
</dbReference>
<evidence type="ECO:0000313" key="3">
    <source>
        <dbReference type="Proteomes" id="UP001242480"/>
    </source>
</evidence>
<sequence>MLYVIRHTTTYSYRADVSSGRCVLHLLPADAGRQRVLSATLTIDPAPAEQAETLDFFGNRTSHVRFSRPAARHRFESRVRVEVGAFEAPHALLTPAWESVRREALATADIAGGAPAHQLFASRYVPLLDAARAYARESFTPGRPVLDAAVALMRRIHADFVYESGATDVSTPLAEVAERRHGVCQDFAHWMIAGLRAIGIPAAYVSGYLRTRPPPGRPRLVGADATHAWVSVWCGAAGWVDLDPTNALVVGEDHVRLAIGRDYADVAPVGGVIMASAGHTLRVSVDVAPGG</sequence>
<evidence type="ECO:0000259" key="1">
    <source>
        <dbReference type="SMART" id="SM00460"/>
    </source>
</evidence>
<reference evidence="2 3" key="1">
    <citation type="submission" date="2023-07" db="EMBL/GenBank/DDBJ databases">
        <title>Genomic Encyclopedia of Type Strains, Phase IV (KMG-IV): sequencing the most valuable type-strain genomes for metagenomic binning, comparative biology and taxonomic classification.</title>
        <authorList>
            <person name="Goeker M."/>
        </authorList>
    </citation>
    <scope>NUCLEOTIDE SEQUENCE [LARGE SCALE GENOMIC DNA]</scope>
    <source>
        <strain evidence="2 3">DSM 19619</strain>
    </source>
</reference>
<dbReference type="Proteomes" id="UP001242480">
    <property type="component" value="Unassembled WGS sequence"/>
</dbReference>
<dbReference type="SUPFAM" id="SSF54001">
    <property type="entry name" value="Cysteine proteinases"/>
    <property type="match status" value="1"/>
</dbReference>